<accession>A0ABS5A5V9</accession>
<feature type="domain" description="SnoaL-like" evidence="1">
    <location>
        <begin position="14"/>
        <end position="111"/>
    </location>
</feature>
<dbReference type="InterPro" id="IPR037401">
    <property type="entry name" value="SnoaL-like"/>
</dbReference>
<dbReference type="RefSeq" id="WP_158103317.1">
    <property type="nucleotide sequence ID" value="NZ_JAGIOO010000001.1"/>
</dbReference>
<keyword evidence="3" id="KW-1185">Reference proteome</keyword>
<evidence type="ECO:0000259" key="1">
    <source>
        <dbReference type="Pfam" id="PF12680"/>
    </source>
</evidence>
<organism evidence="2 3">
    <name type="scientific">Crossiella equi</name>
    <dbReference type="NCBI Taxonomy" id="130796"/>
    <lineage>
        <taxon>Bacteria</taxon>
        <taxon>Bacillati</taxon>
        <taxon>Actinomycetota</taxon>
        <taxon>Actinomycetes</taxon>
        <taxon>Pseudonocardiales</taxon>
        <taxon>Pseudonocardiaceae</taxon>
        <taxon>Crossiella</taxon>
    </lineage>
</organism>
<dbReference type="EMBL" id="JAGIOO010000001">
    <property type="protein sequence ID" value="MBP2471941.1"/>
    <property type="molecule type" value="Genomic_DNA"/>
</dbReference>
<dbReference type="Pfam" id="PF12680">
    <property type="entry name" value="SnoaL_2"/>
    <property type="match status" value="1"/>
</dbReference>
<comment type="caution">
    <text evidence="2">The sequence shown here is derived from an EMBL/GenBank/DDBJ whole genome shotgun (WGS) entry which is preliminary data.</text>
</comment>
<sequence length="134" mass="14989">MTPEERNLAATHHWVRLYAEDPHRMIDECYAEDFHVSFPGILEVGTKDEFHRLEAEVVPATSVDRRTRISRLVATGDTVVVEAVLGYTTDGVPRESPWCALLTFRDGLIVRDHTYVDRALWPNAAEAIAAVTGG</sequence>
<protein>
    <submittedName>
        <fullName evidence="2">Ketosteroid isomerase-like protein</fullName>
    </submittedName>
</protein>
<name>A0ABS5A5V9_9PSEU</name>
<evidence type="ECO:0000313" key="3">
    <source>
        <dbReference type="Proteomes" id="UP001519363"/>
    </source>
</evidence>
<dbReference type="Proteomes" id="UP001519363">
    <property type="component" value="Unassembled WGS sequence"/>
</dbReference>
<proteinExistence type="predicted"/>
<evidence type="ECO:0000313" key="2">
    <source>
        <dbReference type="EMBL" id="MBP2471941.1"/>
    </source>
</evidence>
<dbReference type="Gene3D" id="3.10.450.50">
    <property type="match status" value="1"/>
</dbReference>
<dbReference type="InterPro" id="IPR032710">
    <property type="entry name" value="NTF2-like_dom_sf"/>
</dbReference>
<reference evidence="2 3" key="1">
    <citation type="submission" date="2021-03" db="EMBL/GenBank/DDBJ databases">
        <title>Sequencing the genomes of 1000 actinobacteria strains.</title>
        <authorList>
            <person name="Klenk H.-P."/>
        </authorList>
    </citation>
    <scope>NUCLEOTIDE SEQUENCE [LARGE SCALE GENOMIC DNA]</scope>
    <source>
        <strain evidence="2 3">DSM 44580</strain>
    </source>
</reference>
<gene>
    <name evidence="2" type="ORF">JOF53_000813</name>
</gene>
<dbReference type="SUPFAM" id="SSF54427">
    <property type="entry name" value="NTF2-like"/>
    <property type="match status" value="1"/>
</dbReference>